<keyword evidence="2" id="KW-1185">Reference proteome</keyword>
<accession>A0A838L3Z7</accession>
<reference evidence="1 2" key="1">
    <citation type="submission" date="2020-07" db="EMBL/GenBank/DDBJ databases">
        <authorList>
            <person name="Sun Q."/>
        </authorList>
    </citation>
    <scope>NUCLEOTIDE SEQUENCE [LARGE SCALE GENOMIC DNA]</scope>
    <source>
        <strain evidence="1 2">CGMCC 1.13654</strain>
    </source>
</reference>
<dbReference type="Gene3D" id="3.40.50.12780">
    <property type="entry name" value="N-terminal domain of ligase-like"/>
    <property type="match status" value="1"/>
</dbReference>
<dbReference type="RefSeq" id="WP_160363455.1">
    <property type="nucleotide sequence ID" value="NZ_JACEIB010000003.1"/>
</dbReference>
<evidence type="ECO:0008006" key="3">
    <source>
        <dbReference type="Google" id="ProtNLM"/>
    </source>
</evidence>
<name>A0A838L3Z7_9SPHN</name>
<comment type="caution">
    <text evidence="1">The sequence shown here is derived from an EMBL/GenBank/DDBJ whole genome shotgun (WGS) entry which is preliminary data.</text>
</comment>
<organism evidence="1 2">
    <name type="scientific">Sphingomonas chungangi</name>
    <dbReference type="NCBI Taxonomy" id="2683589"/>
    <lineage>
        <taxon>Bacteria</taxon>
        <taxon>Pseudomonadati</taxon>
        <taxon>Pseudomonadota</taxon>
        <taxon>Alphaproteobacteria</taxon>
        <taxon>Sphingomonadales</taxon>
        <taxon>Sphingomonadaceae</taxon>
        <taxon>Sphingomonas</taxon>
    </lineage>
</organism>
<proteinExistence type="predicted"/>
<dbReference type="SUPFAM" id="SSF56801">
    <property type="entry name" value="Acetyl-CoA synthetase-like"/>
    <property type="match status" value="1"/>
</dbReference>
<protein>
    <recommendedName>
        <fullName evidence="3">Acyl-protein synthetase LuxE domain-containing protein</fullName>
    </recommendedName>
</protein>
<sequence>MSDYYQRLLADPTSFHDACYDDGFRLSIEQIERLHLEGARKRFAELRPGLSVLDKLAREQGIDAIGTIDDIAPLLFPHTVYKSYPISYLERARFDKLTKWLAGLTTTDISNVDASGIVSIDDWLDLLDAETPLTVAHTSGTTGKLSFVPRTKVQWRQTIVHSAIILRDWWGPGTGPDILADKMPIIIPGYRYGAAAQQRGNGIQIELYAGGPDNALFMYPDSRFSADVASLAGRLRAAEARGEAGIGDIPPVLLERRDALLALEQRRPEDVRHFFAEAQRRFGGRDVYVTAMWAILFDWAEEGLKRGIKGIFGPGSVLLTGGGKKGKEMPDDWRDQVLEFLGFDNFYEMYATSEMMGLCMMCKNGNYHVPPIIVPFLLDPETGRPLPRKDGTTGRFAGLDLMPQTYWAGLITGDEVTLSGWQTPCACGRTGPHVVPPVRRYSEKEGGDDRIVCAGAPEAHDRALEFLAELSM</sequence>
<evidence type="ECO:0000313" key="2">
    <source>
        <dbReference type="Proteomes" id="UP000570166"/>
    </source>
</evidence>
<dbReference type="Proteomes" id="UP000570166">
    <property type="component" value="Unassembled WGS sequence"/>
</dbReference>
<gene>
    <name evidence="1" type="ORF">HZF05_05965</name>
</gene>
<dbReference type="EMBL" id="JACEIB010000003">
    <property type="protein sequence ID" value="MBA2933640.1"/>
    <property type="molecule type" value="Genomic_DNA"/>
</dbReference>
<evidence type="ECO:0000313" key="1">
    <source>
        <dbReference type="EMBL" id="MBA2933640.1"/>
    </source>
</evidence>
<dbReference type="AlphaFoldDB" id="A0A838L3Z7"/>
<dbReference type="InterPro" id="IPR042099">
    <property type="entry name" value="ANL_N_sf"/>
</dbReference>